<name>K6X2L6_9ALTE</name>
<comment type="caution">
    <text evidence="2">The sequence shown here is derived from an EMBL/GenBank/DDBJ whole genome shotgun (WGS) entry which is preliminary data.</text>
</comment>
<feature type="signal peptide" evidence="1">
    <location>
        <begin position="1"/>
        <end position="21"/>
    </location>
</feature>
<dbReference type="eggNOG" id="ENOG502ZCGV">
    <property type="taxonomic scope" value="Bacteria"/>
</dbReference>
<proteinExistence type="predicted"/>
<gene>
    <name evidence="2" type="ORF">GLIP_2241</name>
</gene>
<dbReference type="OrthoDB" id="5767078at2"/>
<dbReference type="EMBL" id="BAEN01000041">
    <property type="protein sequence ID" value="GAC14869.1"/>
    <property type="molecule type" value="Genomic_DNA"/>
</dbReference>
<dbReference type="AlphaFoldDB" id="K6X2L6"/>
<dbReference type="RefSeq" id="WP_008844685.1">
    <property type="nucleotide sequence ID" value="NZ_BAEN01000041.1"/>
</dbReference>
<dbReference type="PROSITE" id="PS51257">
    <property type="entry name" value="PROKAR_LIPOPROTEIN"/>
    <property type="match status" value="1"/>
</dbReference>
<dbReference type="STRING" id="1127673.GLIP_2241"/>
<dbReference type="Proteomes" id="UP000006334">
    <property type="component" value="Unassembled WGS sequence"/>
</dbReference>
<keyword evidence="1" id="KW-0732">Signal</keyword>
<keyword evidence="3" id="KW-1185">Reference proteome</keyword>
<accession>K6X2L6</accession>
<sequence>MNKNPYLRLIQLFFLALILQACDTESKKGAGKYGMMDTNTPDYAAVAFFEHVYNDNNLNKAIAMSSERMAKLLKSYRTNRNVQRHVFNLMYDEVEIQPDTGNSVGRNEYAESAVVTLFFTGTLHDERVEDIRVIEMLRVDGEWLVDRIQPDKYL</sequence>
<protein>
    <recommendedName>
        <fullName evidence="4">Lipoprotein</fullName>
    </recommendedName>
</protein>
<evidence type="ECO:0000313" key="2">
    <source>
        <dbReference type="EMBL" id="GAC14869.1"/>
    </source>
</evidence>
<evidence type="ECO:0000256" key="1">
    <source>
        <dbReference type="SAM" id="SignalP"/>
    </source>
</evidence>
<feature type="chain" id="PRO_5003898914" description="Lipoprotein" evidence="1">
    <location>
        <begin position="22"/>
        <end position="154"/>
    </location>
</feature>
<evidence type="ECO:0008006" key="4">
    <source>
        <dbReference type="Google" id="ProtNLM"/>
    </source>
</evidence>
<evidence type="ECO:0000313" key="3">
    <source>
        <dbReference type="Proteomes" id="UP000006334"/>
    </source>
</evidence>
<reference evidence="2 3" key="1">
    <citation type="journal article" date="2017" name="Antonie Van Leeuwenhoek">
        <title>Rhizobium rhizosphaerae sp. nov., a novel species isolated from rice rhizosphere.</title>
        <authorList>
            <person name="Zhao J.J."/>
            <person name="Zhang J."/>
            <person name="Zhang R.J."/>
            <person name="Zhang C.W."/>
            <person name="Yin H.Q."/>
            <person name="Zhang X.X."/>
        </authorList>
    </citation>
    <scope>NUCLEOTIDE SEQUENCE [LARGE SCALE GENOMIC DNA]</scope>
    <source>
        <strain evidence="2 3">E3</strain>
    </source>
</reference>
<organism evidence="2 3">
    <name type="scientific">Aliiglaciecola lipolytica E3</name>
    <dbReference type="NCBI Taxonomy" id="1127673"/>
    <lineage>
        <taxon>Bacteria</taxon>
        <taxon>Pseudomonadati</taxon>
        <taxon>Pseudomonadota</taxon>
        <taxon>Gammaproteobacteria</taxon>
        <taxon>Alteromonadales</taxon>
        <taxon>Alteromonadaceae</taxon>
        <taxon>Aliiglaciecola</taxon>
    </lineage>
</organism>